<keyword evidence="2" id="KW-1185">Reference proteome</keyword>
<name>A0A8J6EM87_ELECQ</name>
<sequence>MQYGRKKLAHASKTHATRSYACRENAAVLWTKIASACVKEHGLSKLLSLHLWGFILVIELMDSKRLPWPEGQFKARGTQKQKLSVAILLLNLAP</sequence>
<proteinExistence type="predicted"/>
<organism evidence="1 2">
    <name type="scientific">Eleutherodactylus coqui</name>
    <name type="common">Puerto Rican coqui</name>
    <dbReference type="NCBI Taxonomy" id="57060"/>
    <lineage>
        <taxon>Eukaryota</taxon>
        <taxon>Metazoa</taxon>
        <taxon>Chordata</taxon>
        <taxon>Craniata</taxon>
        <taxon>Vertebrata</taxon>
        <taxon>Euteleostomi</taxon>
        <taxon>Amphibia</taxon>
        <taxon>Batrachia</taxon>
        <taxon>Anura</taxon>
        <taxon>Neobatrachia</taxon>
        <taxon>Hyloidea</taxon>
        <taxon>Eleutherodactylidae</taxon>
        <taxon>Eleutherodactylinae</taxon>
        <taxon>Eleutherodactylus</taxon>
        <taxon>Eleutherodactylus</taxon>
    </lineage>
</organism>
<dbReference type="Proteomes" id="UP000770717">
    <property type="component" value="Unassembled WGS sequence"/>
</dbReference>
<evidence type="ECO:0000313" key="2">
    <source>
        <dbReference type="Proteomes" id="UP000770717"/>
    </source>
</evidence>
<dbReference type="AlphaFoldDB" id="A0A8J6EM87"/>
<dbReference type="EMBL" id="WNTK01000127">
    <property type="protein sequence ID" value="KAG9471580.1"/>
    <property type="molecule type" value="Genomic_DNA"/>
</dbReference>
<evidence type="ECO:0000313" key="1">
    <source>
        <dbReference type="EMBL" id="KAG9471580.1"/>
    </source>
</evidence>
<reference evidence="1" key="1">
    <citation type="thesis" date="2020" institute="ProQuest LLC" country="789 East Eisenhower Parkway, Ann Arbor, MI, USA">
        <title>Comparative Genomics and Chromosome Evolution.</title>
        <authorList>
            <person name="Mudd A.B."/>
        </authorList>
    </citation>
    <scope>NUCLEOTIDE SEQUENCE</scope>
    <source>
        <strain evidence="1">HN-11 Male</strain>
        <tissue evidence="1">Kidney and liver</tissue>
    </source>
</reference>
<gene>
    <name evidence="1" type="ORF">GDO78_014159</name>
</gene>
<comment type="caution">
    <text evidence="1">The sequence shown here is derived from an EMBL/GenBank/DDBJ whole genome shotgun (WGS) entry which is preliminary data.</text>
</comment>
<accession>A0A8J6EM87</accession>
<protein>
    <submittedName>
        <fullName evidence="1">Uncharacterized protein</fullName>
    </submittedName>
</protein>